<protein>
    <submittedName>
        <fullName evidence="1">Internalin-like/N-acetylmuramoyl-L-alanine amidase</fullName>
        <ecNumber evidence="1">3.5.1.28</ecNumber>
    </submittedName>
</protein>
<dbReference type="PANTHER" id="PTHR30032:SF8">
    <property type="entry name" value="GERMINATION-SPECIFIC N-ACETYLMURAMOYL-L-ALANINE AMIDASE"/>
    <property type="match status" value="1"/>
</dbReference>
<sequence length="421" mass="47285">MSKFDIKNNKIISGFLLSTIMLANITLNSFAGRVKAAETIRIQELKVTGSNIYVVVNHSEGKKIDISIVDKNEELMEVKRRGNRFDIALDGNAWDKLEKGDNKLEIRLNRDGKYASEEFNVHKGEKIPRLGRVDSYNSYSNKEIEARDVEYDIANAIKGKRDKFTTIILASDKYYADSLSATPLAGRLSAPLLYISDDEDKTTKTLDYIKDNLKKDGKIIIIGGNGVISEDIEDRLRNMDVNNIERIYGEDRYKTNEAILNKMEIDYNTTPFIVSGDDFADASTAAPQAIREGGVIILSKKDKIEDSLLDIIKVCEKDANIIGGKGVIDEAVEKQLNKIVYTKRFEGQTRYETAIAVAENNRNNQFIITTGKTFQEPIVASILAGLDGSNLLYMDDENGEAKDYIEKVNGKYIKICKEKEN</sequence>
<evidence type="ECO:0000313" key="1">
    <source>
        <dbReference type="EMBL" id="SQB35112.1"/>
    </source>
</evidence>
<accession>A0A2X2VVZ8</accession>
<dbReference type="Gene3D" id="3.40.50.12090">
    <property type="match status" value="2"/>
</dbReference>
<dbReference type="InterPro" id="IPR051922">
    <property type="entry name" value="Bact_Sporulation_Assoc"/>
</dbReference>
<dbReference type="PANTHER" id="PTHR30032">
    <property type="entry name" value="N-ACETYLMURAMOYL-L-ALANINE AMIDASE-RELATED"/>
    <property type="match status" value="1"/>
</dbReference>
<dbReference type="InterPro" id="IPR007253">
    <property type="entry name" value="Cell_wall-bd_2"/>
</dbReference>
<dbReference type="AlphaFoldDB" id="A0A2X2VVZ8"/>
<dbReference type="GO" id="GO:0008745">
    <property type="term" value="F:N-acetylmuramoyl-L-alanine amidase activity"/>
    <property type="evidence" value="ECO:0007669"/>
    <property type="project" value="UniProtKB-EC"/>
</dbReference>
<dbReference type="RefSeq" id="WP_111921558.1">
    <property type="nucleotide sequence ID" value="NZ_JAAZKZ010000119.1"/>
</dbReference>
<evidence type="ECO:0000313" key="2">
    <source>
        <dbReference type="Proteomes" id="UP000250223"/>
    </source>
</evidence>
<gene>
    <name evidence="1" type="primary">lytC_14</name>
    <name evidence="1" type="ORF">NCTC13028_01726</name>
</gene>
<reference evidence="1 2" key="1">
    <citation type="submission" date="2018-06" db="EMBL/GenBank/DDBJ databases">
        <authorList>
            <consortium name="Pathogen Informatics"/>
            <person name="Doyle S."/>
        </authorList>
    </citation>
    <scope>NUCLEOTIDE SEQUENCE [LARGE SCALE GENOMIC DNA]</scope>
    <source>
        <strain evidence="1 2">NCTC13028</strain>
    </source>
</reference>
<name>A0A2X2VVZ8_CLOCO</name>
<organism evidence="1 2">
    <name type="scientific">Clostridium cochlearium</name>
    <dbReference type="NCBI Taxonomy" id="1494"/>
    <lineage>
        <taxon>Bacteria</taxon>
        <taxon>Bacillati</taxon>
        <taxon>Bacillota</taxon>
        <taxon>Clostridia</taxon>
        <taxon>Eubacteriales</taxon>
        <taxon>Clostridiaceae</taxon>
        <taxon>Clostridium</taxon>
    </lineage>
</organism>
<dbReference type="EC" id="3.5.1.28" evidence="1"/>
<keyword evidence="1" id="KW-0378">Hydrolase</keyword>
<proteinExistence type="predicted"/>
<dbReference type="EMBL" id="UAWC01000023">
    <property type="protein sequence ID" value="SQB35112.1"/>
    <property type="molecule type" value="Genomic_DNA"/>
</dbReference>
<dbReference type="Proteomes" id="UP000250223">
    <property type="component" value="Unassembled WGS sequence"/>
</dbReference>
<dbReference type="Pfam" id="PF04122">
    <property type="entry name" value="CW_binding_2"/>
    <property type="match status" value="3"/>
</dbReference>